<organism evidence="1 2">
    <name type="scientific">Shewanella hanedai</name>
    <name type="common">Alteromonas hanedai</name>
    <dbReference type="NCBI Taxonomy" id="25"/>
    <lineage>
        <taxon>Bacteria</taxon>
        <taxon>Pseudomonadati</taxon>
        <taxon>Pseudomonadota</taxon>
        <taxon>Gammaproteobacteria</taxon>
        <taxon>Alteromonadales</taxon>
        <taxon>Shewanellaceae</taxon>
        <taxon>Shewanella</taxon>
    </lineage>
</organism>
<dbReference type="InterPro" id="IPR029058">
    <property type="entry name" value="AB_hydrolase_fold"/>
</dbReference>
<dbReference type="OrthoDB" id="4269629at2"/>
<dbReference type="EMBL" id="VKGK01000001">
    <property type="protein sequence ID" value="TRY16082.1"/>
    <property type="molecule type" value="Genomic_DNA"/>
</dbReference>
<evidence type="ECO:0008006" key="3">
    <source>
        <dbReference type="Google" id="ProtNLM"/>
    </source>
</evidence>
<sequence length="67" mass="8213">MLRFVLYDDKDRVVDVYHSREMFDELEGFDKQVEYLELENGNHYLEIEQNRLDTLNAFDKFLSQHLK</sequence>
<dbReference type="RefSeq" id="WP_143562527.1">
    <property type="nucleotide sequence ID" value="NZ_BMPL01000022.1"/>
</dbReference>
<name>A0A553JUF0_SHEHA</name>
<keyword evidence="2" id="KW-1185">Reference proteome</keyword>
<reference evidence="2" key="1">
    <citation type="submission" date="2019-07" db="EMBL/GenBank/DDBJ databases">
        <title>Shewanella sp. YLB-08 draft genomic sequence.</title>
        <authorList>
            <person name="Yu L."/>
        </authorList>
    </citation>
    <scope>NUCLEOTIDE SEQUENCE [LARGE SCALE GENOMIC DNA]</scope>
    <source>
        <strain evidence="2">JCM 20706</strain>
    </source>
</reference>
<gene>
    <name evidence="1" type="ORF">FN961_00140</name>
</gene>
<dbReference type="Proteomes" id="UP000318126">
    <property type="component" value="Unassembled WGS sequence"/>
</dbReference>
<evidence type="ECO:0000313" key="2">
    <source>
        <dbReference type="Proteomes" id="UP000318126"/>
    </source>
</evidence>
<dbReference type="AlphaFoldDB" id="A0A553JUF0"/>
<comment type="caution">
    <text evidence="1">The sequence shown here is derived from an EMBL/GenBank/DDBJ whole genome shotgun (WGS) entry which is preliminary data.</text>
</comment>
<accession>A0A553JUF0</accession>
<proteinExistence type="predicted"/>
<protein>
    <recommendedName>
        <fullName evidence="3">Alpha/beta hydrolase</fullName>
    </recommendedName>
</protein>
<dbReference type="Gene3D" id="3.40.50.1820">
    <property type="entry name" value="alpha/beta hydrolase"/>
    <property type="match status" value="1"/>
</dbReference>
<evidence type="ECO:0000313" key="1">
    <source>
        <dbReference type="EMBL" id="TRY16082.1"/>
    </source>
</evidence>
<dbReference type="SUPFAM" id="SSF53474">
    <property type="entry name" value="alpha/beta-Hydrolases"/>
    <property type="match status" value="1"/>
</dbReference>